<keyword evidence="3" id="KW-1185">Reference proteome</keyword>
<sequence length="472" mass="53570">MDYVKLADLPSFGHIERGLQRWCMEISMSIITKNITFLSCLIILSGLCGIETQFGEWAVVSDQVGSMYYQVIGKKAKFQDASNYCESNGFKLVTLTDLEVHKALKTLLSSSSVEFGGLWVGLHDQQKERDFKFTDGKPAPYLSEIWLDGQPDNGGRHTDNCARIQHDYNLLADMDCNNNYFGICEAPQIEIPECPSGYELFNSMCYKIHDSPKQTFNDSQLYCKNAKGMLARIPDNQVWQYLYNELPKKDISYWIGMTDEAEEGVWRYVDGNKVPQSFFEADLWGPGQPDNYDNSQHCCDMDVNVQHKIKDVRCSETKGFICEIIPNVIKGCQSGGKAHNGVCYYVTNYKKPFLSSEQLCQTDYSGSLVPLVDTETMQIIINFADINGKSSEDLWVGLTDEETEGEWKFVNGSETKFNPELWMDIEPNDGNSGNEDCVIIDDQKQYKLQDTDCSSEHSFICEKLEVLTKKGK</sequence>
<dbReference type="PANTHER" id="PTHR22801">
    <property type="entry name" value="LITHOSTATHINE"/>
    <property type="match status" value="1"/>
</dbReference>
<dbReference type="CDD" id="cd00037">
    <property type="entry name" value="CLECT"/>
    <property type="match status" value="2"/>
</dbReference>
<evidence type="ECO:0000313" key="3">
    <source>
        <dbReference type="Proteomes" id="UP000694941"/>
    </source>
</evidence>
<dbReference type="PROSITE" id="PS00615">
    <property type="entry name" value="C_TYPE_LECTIN_1"/>
    <property type="match status" value="1"/>
</dbReference>
<feature type="domain" description="C-type lectin" evidence="2">
    <location>
        <begin position="339"/>
        <end position="462"/>
    </location>
</feature>
<dbReference type="Proteomes" id="UP000694941">
    <property type="component" value="Unplaced"/>
</dbReference>
<dbReference type="InterPro" id="IPR001304">
    <property type="entry name" value="C-type_lectin-like"/>
</dbReference>
<dbReference type="InterPro" id="IPR016186">
    <property type="entry name" value="C-type_lectin-like/link_sf"/>
</dbReference>
<dbReference type="PRINTS" id="PR01504">
    <property type="entry name" value="PNCREATITSAP"/>
</dbReference>
<accession>A0ABM1C5M7</accession>
<dbReference type="InterPro" id="IPR016187">
    <property type="entry name" value="CTDL_fold"/>
</dbReference>
<name>A0ABM1C5M7_LIMPO</name>
<dbReference type="Gene3D" id="3.10.100.10">
    <property type="entry name" value="Mannose-Binding Protein A, subunit A"/>
    <property type="match status" value="3"/>
</dbReference>
<dbReference type="PANTHER" id="PTHR22801:SF63">
    <property type="entry name" value="C-TYPE LECTIN DOMAIN-CONTAINING PROTEIN"/>
    <property type="match status" value="1"/>
</dbReference>
<proteinExistence type="predicted"/>
<dbReference type="PROSITE" id="PS50041">
    <property type="entry name" value="C_TYPE_LECTIN_2"/>
    <property type="match status" value="3"/>
</dbReference>
<protein>
    <submittedName>
        <fullName evidence="4">Macrophage mannose receptor 1-like</fullName>
    </submittedName>
</protein>
<dbReference type="SUPFAM" id="SSF56436">
    <property type="entry name" value="C-type lectin-like"/>
    <property type="match status" value="3"/>
</dbReference>
<organism evidence="3 4">
    <name type="scientific">Limulus polyphemus</name>
    <name type="common">Atlantic horseshoe crab</name>
    <dbReference type="NCBI Taxonomy" id="6850"/>
    <lineage>
        <taxon>Eukaryota</taxon>
        <taxon>Metazoa</taxon>
        <taxon>Ecdysozoa</taxon>
        <taxon>Arthropoda</taxon>
        <taxon>Chelicerata</taxon>
        <taxon>Merostomata</taxon>
        <taxon>Xiphosura</taxon>
        <taxon>Limulidae</taxon>
        <taxon>Limulus</taxon>
    </lineage>
</organism>
<dbReference type="Pfam" id="PF00059">
    <property type="entry name" value="Lectin_C"/>
    <property type="match status" value="3"/>
</dbReference>
<reference evidence="4" key="1">
    <citation type="submission" date="2025-08" db="UniProtKB">
        <authorList>
            <consortium name="RefSeq"/>
        </authorList>
    </citation>
    <scope>IDENTIFICATION</scope>
    <source>
        <tissue evidence="4">Muscle</tissue>
    </source>
</reference>
<dbReference type="InterPro" id="IPR050801">
    <property type="entry name" value="Ca-Dep_Lectins_ImmuneDev"/>
</dbReference>
<evidence type="ECO:0000313" key="4">
    <source>
        <dbReference type="RefSeq" id="XP_013794654.2"/>
    </source>
</evidence>
<feature type="domain" description="C-type lectin" evidence="2">
    <location>
        <begin position="64"/>
        <end position="185"/>
    </location>
</feature>
<evidence type="ECO:0000256" key="1">
    <source>
        <dbReference type="ARBA" id="ARBA00023157"/>
    </source>
</evidence>
<dbReference type="InterPro" id="IPR018378">
    <property type="entry name" value="C-type_lectin_CS"/>
</dbReference>
<dbReference type="GeneID" id="106478643"/>
<keyword evidence="1" id="KW-1015">Disulfide bond</keyword>
<gene>
    <name evidence="4" type="primary">LOC106478643</name>
</gene>
<feature type="domain" description="C-type lectin" evidence="2">
    <location>
        <begin position="201"/>
        <end position="323"/>
    </location>
</feature>
<dbReference type="SMART" id="SM00034">
    <property type="entry name" value="CLECT"/>
    <property type="match status" value="3"/>
</dbReference>
<evidence type="ECO:0000259" key="2">
    <source>
        <dbReference type="PROSITE" id="PS50041"/>
    </source>
</evidence>
<dbReference type="RefSeq" id="XP_013794654.2">
    <property type="nucleotide sequence ID" value="XM_013939200.2"/>
</dbReference>